<evidence type="ECO:0000256" key="1">
    <source>
        <dbReference type="ARBA" id="ARBA00005495"/>
    </source>
</evidence>
<evidence type="ECO:0000256" key="4">
    <source>
        <dbReference type="ARBA" id="ARBA00023239"/>
    </source>
</evidence>
<dbReference type="PANTHER" id="PTHR33337">
    <property type="entry name" value="GFA DOMAIN-CONTAINING PROTEIN"/>
    <property type="match status" value="1"/>
</dbReference>
<dbReference type="PANTHER" id="PTHR33337:SF40">
    <property type="entry name" value="CENP-V_GFA DOMAIN-CONTAINING PROTEIN-RELATED"/>
    <property type="match status" value="1"/>
</dbReference>
<dbReference type="Pfam" id="PF04828">
    <property type="entry name" value="GFA"/>
    <property type="match status" value="1"/>
</dbReference>
<name>A0AAD7N9D1_9AGAR</name>
<proteinExistence type="inferred from homology"/>
<evidence type="ECO:0000313" key="6">
    <source>
        <dbReference type="EMBL" id="KAJ7750198.1"/>
    </source>
</evidence>
<dbReference type="Proteomes" id="UP001215598">
    <property type="component" value="Unassembled WGS sequence"/>
</dbReference>
<dbReference type="InterPro" id="IPR011057">
    <property type="entry name" value="Mss4-like_sf"/>
</dbReference>
<evidence type="ECO:0000256" key="2">
    <source>
        <dbReference type="ARBA" id="ARBA00022723"/>
    </source>
</evidence>
<dbReference type="SUPFAM" id="SSF51316">
    <property type="entry name" value="Mss4-like"/>
    <property type="match status" value="1"/>
</dbReference>
<keyword evidence="2" id="KW-0479">Metal-binding</keyword>
<keyword evidence="4" id="KW-0456">Lyase</keyword>
<gene>
    <name evidence="6" type="ORF">B0H16DRAFT_1663335</name>
</gene>
<dbReference type="PROSITE" id="PS51891">
    <property type="entry name" value="CENP_V_GFA"/>
    <property type="match status" value="1"/>
</dbReference>
<dbReference type="GO" id="GO:0016846">
    <property type="term" value="F:carbon-sulfur lyase activity"/>
    <property type="evidence" value="ECO:0007669"/>
    <property type="project" value="InterPro"/>
</dbReference>
<sequence>MSTSIHAGACFCGAISYTVTGKPTLSAYCHCTRCQRMTGSACIWTIHFPASAFAWTHPEPQEAVLDKWVTEGKPWKTRYRCTKCGCCVASHNTKTESWSVWGSQLERDENGVTKDLDVVKPTAHIFFGTHLLDVKDDLGKWEGYEDKSNRIS</sequence>
<dbReference type="AlphaFoldDB" id="A0AAD7N9D1"/>
<dbReference type="EMBL" id="JARKIB010000066">
    <property type="protein sequence ID" value="KAJ7750198.1"/>
    <property type="molecule type" value="Genomic_DNA"/>
</dbReference>
<dbReference type="Gene3D" id="3.90.1590.10">
    <property type="entry name" value="glutathione-dependent formaldehyde- activating enzyme (gfa)"/>
    <property type="match status" value="1"/>
</dbReference>
<evidence type="ECO:0000313" key="7">
    <source>
        <dbReference type="Proteomes" id="UP001215598"/>
    </source>
</evidence>
<accession>A0AAD7N9D1</accession>
<evidence type="ECO:0000259" key="5">
    <source>
        <dbReference type="PROSITE" id="PS51891"/>
    </source>
</evidence>
<organism evidence="6 7">
    <name type="scientific">Mycena metata</name>
    <dbReference type="NCBI Taxonomy" id="1033252"/>
    <lineage>
        <taxon>Eukaryota</taxon>
        <taxon>Fungi</taxon>
        <taxon>Dikarya</taxon>
        <taxon>Basidiomycota</taxon>
        <taxon>Agaricomycotina</taxon>
        <taxon>Agaricomycetes</taxon>
        <taxon>Agaricomycetidae</taxon>
        <taxon>Agaricales</taxon>
        <taxon>Marasmiineae</taxon>
        <taxon>Mycenaceae</taxon>
        <taxon>Mycena</taxon>
    </lineage>
</organism>
<feature type="domain" description="CENP-V/GFA" evidence="5">
    <location>
        <begin position="6"/>
        <end position="142"/>
    </location>
</feature>
<evidence type="ECO:0000256" key="3">
    <source>
        <dbReference type="ARBA" id="ARBA00022833"/>
    </source>
</evidence>
<dbReference type="InterPro" id="IPR006913">
    <property type="entry name" value="CENP-V/GFA"/>
</dbReference>
<protein>
    <submittedName>
        <fullName evidence="6">Mss4-like protein</fullName>
    </submittedName>
</protein>
<keyword evidence="3" id="KW-0862">Zinc</keyword>
<comment type="caution">
    <text evidence="6">The sequence shown here is derived from an EMBL/GenBank/DDBJ whole genome shotgun (WGS) entry which is preliminary data.</text>
</comment>
<comment type="similarity">
    <text evidence="1">Belongs to the Gfa family.</text>
</comment>
<keyword evidence="7" id="KW-1185">Reference proteome</keyword>
<reference evidence="6" key="1">
    <citation type="submission" date="2023-03" db="EMBL/GenBank/DDBJ databases">
        <title>Massive genome expansion in bonnet fungi (Mycena s.s.) driven by repeated elements and novel gene families across ecological guilds.</title>
        <authorList>
            <consortium name="Lawrence Berkeley National Laboratory"/>
            <person name="Harder C.B."/>
            <person name="Miyauchi S."/>
            <person name="Viragh M."/>
            <person name="Kuo A."/>
            <person name="Thoen E."/>
            <person name="Andreopoulos B."/>
            <person name="Lu D."/>
            <person name="Skrede I."/>
            <person name="Drula E."/>
            <person name="Henrissat B."/>
            <person name="Morin E."/>
            <person name="Kohler A."/>
            <person name="Barry K."/>
            <person name="LaButti K."/>
            <person name="Morin E."/>
            <person name="Salamov A."/>
            <person name="Lipzen A."/>
            <person name="Mereny Z."/>
            <person name="Hegedus B."/>
            <person name="Baldrian P."/>
            <person name="Stursova M."/>
            <person name="Weitz H."/>
            <person name="Taylor A."/>
            <person name="Grigoriev I.V."/>
            <person name="Nagy L.G."/>
            <person name="Martin F."/>
            <person name="Kauserud H."/>
        </authorList>
    </citation>
    <scope>NUCLEOTIDE SEQUENCE</scope>
    <source>
        <strain evidence="6">CBHHK182m</strain>
    </source>
</reference>
<dbReference type="GO" id="GO:0046872">
    <property type="term" value="F:metal ion binding"/>
    <property type="evidence" value="ECO:0007669"/>
    <property type="project" value="UniProtKB-KW"/>
</dbReference>